<keyword evidence="4 7" id="KW-0012">Acyltransferase</keyword>
<evidence type="ECO:0000256" key="5">
    <source>
        <dbReference type="RuleBase" id="RU363094"/>
    </source>
</evidence>
<comment type="subcellular location">
    <subcellularLocation>
        <location evidence="5">Cytoplasm</location>
    </subcellularLocation>
</comment>
<proteinExistence type="inferred from homology"/>
<keyword evidence="3 7" id="KW-0808">Transferase</keyword>
<dbReference type="RefSeq" id="WP_308702379.1">
    <property type="nucleotide sequence ID" value="NZ_AP027463.1"/>
</dbReference>
<evidence type="ECO:0000259" key="6">
    <source>
        <dbReference type="PROSITE" id="PS51186"/>
    </source>
</evidence>
<dbReference type="EC" id="2.3.1.266" evidence="5"/>
<dbReference type="PANTHER" id="PTHR43420">
    <property type="entry name" value="ACETYLTRANSFERASE"/>
    <property type="match status" value="1"/>
</dbReference>
<keyword evidence="8" id="KW-1185">Reference proteome</keyword>
<dbReference type="SUPFAM" id="SSF55729">
    <property type="entry name" value="Acyl-CoA N-acyltransferases (Nat)"/>
    <property type="match status" value="1"/>
</dbReference>
<dbReference type="EMBL" id="JAVCWF010000001">
    <property type="protein sequence ID" value="MDQ7936556.1"/>
    <property type="molecule type" value="Genomic_DNA"/>
</dbReference>
<evidence type="ECO:0000256" key="3">
    <source>
        <dbReference type="ARBA" id="ARBA00022679"/>
    </source>
</evidence>
<dbReference type="PROSITE" id="PS51186">
    <property type="entry name" value="GNAT"/>
    <property type="match status" value="1"/>
</dbReference>
<comment type="similarity">
    <text evidence="1 5">Belongs to the acetyltransferase family. RimI subfamily.</text>
</comment>
<dbReference type="PANTHER" id="PTHR43420:SF44">
    <property type="entry name" value="ACETYLTRANSFERASE YPEA"/>
    <property type="match status" value="1"/>
</dbReference>
<dbReference type="Gene3D" id="3.40.630.30">
    <property type="match status" value="1"/>
</dbReference>
<evidence type="ECO:0000256" key="2">
    <source>
        <dbReference type="ARBA" id="ARBA00022490"/>
    </source>
</evidence>
<dbReference type="GO" id="GO:0008999">
    <property type="term" value="F:protein-N-terminal-alanine acetyltransferase activity"/>
    <property type="evidence" value="ECO:0007669"/>
    <property type="project" value="UniProtKB-EC"/>
</dbReference>
<evidence type="ECO:0000313" key="7">
    <source>
        <dbReference type="EMBL" id="MDQ7936556.1"/>
    </source>
</evidence>
<organism evidence="7 8">
    <name type="scientific">Lactiplantibacillus brownii</name>
    <dbReference type="NCBI Taxonomy" id="3069269"/>
    <lineage>
        <taxon>Bacteria</taxon>
        <taxon>Bacillati</taxon>
        <taxon>Bacillota</taxon>
        <taxon>Bacilli</taxon>
        <taxon>Lactobacillales</taxon>
        <taxon>Lactobacillaceae</taxon>
        <taxon>Lactiplantibacillus</taxon>
    </lineage>
</organism>
<evidence type="ECO:0000313" key="8">
    <source>
        <dbReference type="Proteomes" id="UP001227831"/>
    </source>
</evidence>
<comment type="caution">
    <text evidence="7">The sequence shown here is derived from an EMBL/GenBank/DDBJ whole genome shotgun (WGS) entry which is preliminary data.</text>
</comment>
<name>A0ABU1A6Q2_9LACO</name>
<dbReference type="Proteomes" id="UP001227831">
    <property type="component" value="Unassembled WGS sequence"/>
</dbReference>
<comment type="catalytic activity">
    <reaction evidence="5">
        <text>N-terminal L-alanyl-[ribosomal protein bS18] + acetyl-CoA = N-terminal N(alpha)-acetyl-L-alanyl-[ribosomal protein bS18] + CoA + H(+)</text>
        <dbReference type="Rhea" id="RHEA:43756"/>
        <dbReference type="Rhea" id="RHEA-COMP:10676"/>
        <dbReference type="Rhea" id="RHEA-COMP:10677"/>
        <dbReference type="ChEBI" id="CHEBI:15378"/>
        <dbReference type="ChEBI" id="CHEBI:57287"/>
        <dbReference type="ChEBI" id="CHEBI:57288"/>
        <dbReference type="ChEBI" id="CHEBI:64718"/>
        <dbReference type="ChEBI" id="CHEBI:83683"/>
        <dbReference type="EC" id="2.3.1.266"/>
    </reaction>
</comment>
<protein>
    <recommendedName>
        <fullName evidence="5">[Ribosomal protein bS18]-alanine N-acetyltransferase</fullName>
        <ecNumber evidence="5">2.3.1.266</ecNumber>
    </recommendedName>
</protein>
<dbReference type="InterPro" id="IPR006464">
    <property type="entry name" value="AcTrfase_RimI/Ard1"/>
</dbReference>
<feature type="domain" description="N-acetyltransferase" evidence="6">
    <location>
        <begin position="4"/>
        <end position="152"/>
    </location>
</feature>
<comment type="function">
    <text evidence="5">Acetylates the N-terminal alanine of ribosomal protein bS18.</text>
</comment>
<dbReference type="NCBIfam" id="TIGR01575">
    <property type="entry name" value="rimI"/>
    <property type="match status" value="1"/>
</dbReference>
<dbReference type="InterPro" id="IPR016181">
    <property type="entry name" value="Acyl_CoA_acyltransferase"/>
</dbReference>
<accession>A0ABU1A6Q2</accession>
<reference evidence="7 8" key="1">
    <citation type="journal article" date="2023" name="Int. J. Syst. Evol. Microbiol.">
        <title>Lactiplantibacillus brownii sp. nov., a novel psychrotolerant species isolated from sauerkraut.</title>
        <authorList>
            <person name="Heng Y.C."/>
            <person name="Silvaraju S."/>
            <person name="Lee J.K.Y."/>
            <person name="Kittelmann S."/>
        </authorList>
    </citation>
    <scope>NUCLEOTIDE SEQUENCE [LARGE SCALE GENOMIC DNA]</scope>
    <source>
        <strain evidence="7 8">WILCCON 0030</strain>
    </source>
</reference>
<evidence type="ECO:0000256" key="4">
    <source>
        <dbReference type="ARBA" id="ARBA00023315"/>
    </source>
</evidence>
<dbReference type="InterPro" id="IPR050680">
    <property type="entry name" value="YpeA/RimI_acetyltransf"/>
</dbReference>
<keyword evidence="2 5" id="KW-0963">Cytoplasm</keyword>
<dbReference type="GO" id="GO:0005840">
    <property type="term" value="C:ribosome"/>
    <property type="evidence" value="ECO:0007669"/>
    <property type="project" value="UniProtKB-KW"/>
</dbReference>
<sequence>MLKPELVASPAWSTEWVAQACYDLAAAAYPGGAPWRLATFAADLALPQSRYQLLVLRQRPIGFISLTTVLDETEVTNVAVHPDYQRHGYARQMLETVFAQLTAADKLFLEVRTSNVAARGLYEQCGFEKISVRQNYYQHPREDAIIMRKIIE</sequence>
<evidence type="ECO:0000256" key="1">
    <source>
        <dbReference type="ARBA" id="ARBA00005395"/>
    </source>
</evidence>
<dbReference type="CDD" id="cd04301">
    <property type="entry name" value="NAT_SF"/>
    <property type="match status" value="1"/>
</dbReference>
<keyword evidence="7" id="KW-0687">Ribonucleoprotein</keyword>
<dbReference type="Pfam" id="PF00583">
    <property type="entry name" value="Acetyltransf_1"/>
    <property type="match status" value="1"/>
</dbReference>
<dbReference type="InterPro" id="IPR000182">
    <property type="entry name" value="GNAT_dom"/>
</dbReference>
<gene>
    <name evidence="7" type="primary">rimI</name>
    <name evidence="7" type="ORF">RA086_02705</name>
</gene>
<keyword evidence="7" id="KW-0689">Ribosomal protein</keyword>